<dbReference type="SUPFAM" id="SSF56112">
    <property type="entry name" value="Protein kinase-like (PK-like)"/>
    <property type="match status" value="1"/>
</dbReference>
<dbReference type="InterPro" id="IPR011009">
    <property type="entry name" value="Kinase-like_dom_sf"/>
</dbReference>
<sequence>MSIGQSTATNFEVIEGEKENILPLRLGRSASALSKTIIDKATPPGDYSSKVSNISAKRLEFEERLLQELEDLDDPLELFLEYLTWINNAYPQGGQTKQSGMLELLERCLMYFRDFKSYKNDPRYVRIWMWYLELFTGSNQEKESLYVYMTRKQIGEGLTMFYESLADWLKQQQEHSQARDVLLRGIENNARPLGRLRRKLNLFDEFLSNSNIEILAVKSGESILEQDIYEGVILGQELSRIHNNTEAPLLFPSSSLKHPIFRDGSEADEDHGLRKFGWDVLDSKLHRDKENEVRKHPIEAGINAGALLQNEPIGKSADRVPIFKDSIGRTGPIYKILEMPGRKPEKVDCNFELIYPENGEEFSIEELLAISRNVYHRKLHRKRHEGLGLEGELSLSKKPKIALQEIALPALPSPAHPRSNSSNVSQNDDDVQDYQKVEKTSVLPLKDEATGQHTAARRSGPSSPTVTFFSKDAMEEVYSMFNQNYSAPQQTIENDDTTSRFAMFENFTQDFTRKTCDDLTEVRTTNSQDQVHKTPHKELESDLNSKPQKGSTTPSYKSKLQEYMTPIQERTEASFNVRVDSLQTDGNTNEDKKGGQALSYTAESSPFLTQPQSLDEQPLIISKPLSDESRMAQLKTLNPPLSAYPTFYQYNQCLKMSSLLRRIHTVSKNANKNPIVDFKKTNDLYCIRSQLGEGGYATVYLAESSTGALKALKVEKPASIWEFYILKQIQKRLGGQPVLNSIINVDSMHCFQDESYLVLNYASQGTILDLINLERERSGGTLDEILCMYFAVELMKVLECIHDVGIIHGDLKPDNCMIRFEDDLQPLSDYDANGENGWYRKGLYLIDFGRSFDLTLVPSGTKFKANWSTDQQDCPEMREGRPWTYEADYYGLAGIIHAILFGKFIETRALPNRQYALANNFKRYWRHDIWEPLFKMLLNSGENEVLPITSNMREHRMKLEEILMEQGHKLNVKISSLQTDLYKFKG</sequence>
<evidence type="ECO:0000313" key="9">
    <source>
        <dbReference type="Proteomes" id="UP000190274"/>
    </source>
</evidence>
<feature type="compositionally biased region" description="Basic and acidic residues" evidence="5">
    <location>
        <begin position="530"/>
        <end position="540"/>
    </location>
</feature>
<reference evidence="8 9" key="1">
    <citation type="submission" date="2016-03" db="EMBL/GenBank/DDBJ databases">
        <authorList>
            <person name="Devillers H."/>
        </authorList>
    </citation>
    <scope>NUCLEOTIDE SEQUENCE [LARGE SCALE GENOMIC DNA]</scope>
    <source>
        <strain evidence="8">CBS 10888</strain>
    </source>
</reference>
<evidence type="ECO:0000256" key="3">
    <source>
        <dbReference type="ARBA" id="ARBA00022838"/>
    </source>
</evidence>
<evidence type="ECO:0000256" key="4">
    <source>
        <dbReference type="ARBA" id="ARBA00023328"/>
    </source>
</evidence>
<evidence type="ECO:0000256" key="5">
    <source>
        <dbReference type="SAM" id="MobiDB-lite"/>
    </source>
</evidence>
<accession>A0A1G4J7R1</accession>
<proteinExistence type="predicted"/>
<dbReference type="GO" id="GO:0007094">
    <property type="term" value="P:mitotic spindle assembly checkpoint signaling"/>
    <property type="evidence" value="ECO:0007669"/>
    <property type="project" value="InterPro"/>
</dbReference>
<dbReference type="GO" id="GO:0004672">
    <property type="term" value="F:protein kinase activity"/>
    <property type="evidence" value="ECO:0007669"/>
    <property type="project" value="InterPro"/>
</dbReference>
<gene>
    <name evidence="8" type="ORF">LADA_0D11254G</name>
</gene>
<feature type="region of interest" description="Disordered" evidence="5">
    <location>
        <begin position="411"/>
        <end position="466"/>
    </location>
</feature>
<dbReference type="PROSITE" id="PS00108">
    <property type="entry name" value="PROTEIN_KINASE_ST"/>
    <property type="match status" value="1"/>
</dbReference>
<dbReference type="Gene3D" id="6.10.20.170">
    <property type="match status" value="1"/>
</dbReference>
<dbReference type="InterPro" id="IPR008271">
    <property type="entry name" value="Ser/Thr_kinase_AS"/>
</dbReference>
<dbReference type="SMART" id="SM00777">
    <property type="entry name" value="Mad3_BUB1_I"/>
    <property type="match status" value="1"/>
</dbReference>
<dbReference type="GO" id="GO:0000776">
    <property type="term" value="C:kinetochore"/>
    <property type="evidence" value="ECO:0007669"/>
    <property type="project" value="UniProtKB-KW"/>
</dbReference>
<dbReference type="Gene3D" id="1.20.58.2070">
    <property type="match status" value="1"/>
</dbReference>
<dbReference type="Pfam" id="PF08311">
    <property type="entry name" value="Mad3_BUB1_I"/>
    <property type="match status" value="1"/>
</dbReference>
<dbReference type="STRING" id="1266660.A0A1G4J7R1"/>
<dbReference type="SMART" id="SM00220">
    <property type="entry name" value="S_TKc"/>
    <property type="match status" value="1"/>
</dbReference>
<dbReference type="EMBL" id="LT598454">
    <property type="protein sequence ID" value="SCU85973.1"/>
    <property type="molecule type" value="Genomic_DNA"/>
</dbReference>
<dbReference type="OrthoDB" id="248495at2759"/>
<dbReference type="Gene3D" id="1.25.40.930">
    <property type="match status" value="1"/>
</dbReference>
<dbReference type="Pfam" id="PF00069">
    <property type="entry name" value="Pkinase"/>
    <property type="match status" value="1"/>
</dbReference>
<evidence type="ECO:0000256" key="1">
    <source>
        <dbReference type="ARBA" id="ARBA00004629"/>
    </source>
</evidence>
<dbReference type="GO" id="GO:0032991">
    <property type="term" value="C:protein-containing complex"/>
    <property type="evidence" value="ECO:0007669"/>
    <property type="project" value="UniProtKB-ARBA"/>
</dbReference>
<keyword evidence="2" id="KW-0158">Chromosome</keyword>
<dbReference type="PROSITE" id="PS50011">
    <property type="entry name" value="PROTEIN_KINASE_DOM"/>
    <property type="match status" value="1"/>
</dbReference>
<dbReference type="GO" id="GO:0005634">
    <property type="term" value="C:nucleus"/>
    <property type="evidence" value="ECO:0007669"/>
    <property type="project" value="TreeGrafter"/>
</dbReference>
<dbReference type="GO" id="GO:0051754">
    <property type="term" value="P:meiotic sister chromatid cohesion, centromeric"/>
    <property type="evidence" value="ECO:0007669"/>
    <property type="project" value="TreeGrafter"/>
</dbReference>
<dbReference type="Pfam" id="PF08171">
    <property type="entry name" value="Mad3_BUB1_II"/>
    <property type="match status" value="1"/>
</dbReference>
<dbReference type="PANTHER" id="PTHR14030:SF4">
    <property type="entry name" value="BUB1 KINASE, ISOFORM A-RELATED"/>
    <property type="match status" value="1"/>
</dbReference>
<feature type="compositionally biased region" description="Basic and acidic residues" evidence="5">
    <location>
        <begin position="433"/>
        <end position="450"/>
    </location>
</feature>
<name>A0A1G4J7R1_9SACH</name>
<organism evidence="8 9">
    <name type="scientific">Lachancea dasiensis</name>
    <dbReference type="NCBI Taxonomy" id="1072105"/>
    <lineage>
        <taxon>Eukaryota</taxon>
        <taxon>Fungi</taxon>
        <taxon>Dikarya</taxon>
        <taxon>Ascomycota</taxon>
        <taxon>Saccharomycotina</taxon>
        <taxon>Saccharomycetes</taxon>
        <taxon>Saccharomycetales</taxon>
        <taxon>Saccharomycetaceae</taxon>
        <taxon>Lachancea</taxon>
    </lineage>
</organism>
<feature type="compositionally biased region" description="Polar residues" evidence="5">
    <location>
        <begin position="542"/>
        <end position="557"/>
    </location>
</feature>
<dbReference type="PANTHER" id="PTHR14030">
    <property type="entry name" value="MITOTIC CHECKPOINT SERINE/THREONINE-PROTEIN KINASE BUB1"/>
    <property type="match status" value="1"/>
</dbReference>
<keyword evidence="4" id="KW-0137">Centromere</keyword>
<keyword evidence="3" id="KW-0995">Kinetochore</keyword>
<evidence type="ECO:0000256" key="2">
    <source>
        <dbReference type="ARBA" id="ARBA00022454"/>
    </source>
</evidence>
<feature type="domain" description="Protein kinase" evidence="6">
    <location>
        <begin position="685"/>
        <end position="971"/>
    </location>
</feature>
<dbReference type="GO" id="GO:0005524">
    <property type="term" value="F:ATP binding"/>
    <property type="evidence" value="ECO:0007669"/>
    <property type="project" value="InterPro"/>
</dbReference>
<dbReference type="AlphaFoldDB" id="A0A1G4J7R1"/>
<dbReference type="InterPro" id="IPR013212">
    <property type="entry name" value="Mad3/Bub1_I"/>
</dbReference>
<comment type="subcellular location">
    <subcellularLocation>
        <location evidence="1">Chromosome</location>
        <location evidence="1">Centromere</location>
        <location evidence="1">Kinetochore</location>
    </subcellularLocation>
</comment>
<evidence type="ECO:0000259" key="6">
    <source>
        <dbReference type="PROSITE" id="PS50011"/>
    </source>
</evidence>
<feature type="region of interest" description="Disordered" evidence="5">
    <location>
        <begin position="523"/>
        <end position="557"/>
    </location>
</feature>
<protein>
    <submittedName>
        <fullName evidence="8">LADA_0D11254g1_1</fullName>
    </submittedName>
</protein>
<dbReference type="InterPro" id="IPR012572">
    <property type="entry name" value="Mad3/Bub1_II"/>
</dbReference>
<feature type="domain" description="BUB1 N-terminal" evidence="7">
    <location>
        <begin position="61"/>
        <end position="228"/>
    </location>
</feature>
<dbReference type="Proteomes" id="UP000190274">
    <property type="component" value="Chromosome D"/>
</dbReference>
<dbReference type="PROSITE" id="PS51489">
    <property type="entry name" value="BUB1_N"/>
    <property type="match status" value="1"/>
</dbReference>
<dbReference type="InterPro" id="IPR015661">
    <property type="entry name" value="Bub1/Mad3"/>
</dbReference>
<evidence type="ECO:0000259" key="7">
    <source>
        <dbReference type="PROSITE" id="PS51489"/>
    </source>
</evidence>
<dbReference type="CDD" id="cd13981">
    <property type="entry name" value="STKc_Bub1_BubR1"/>
    <property type="match status" value="1"/>
</dbReference>
<dbReference type="InterPro" id="IPR000719">
    <property type="entry name" value="Prot_kinase_dom"/>
</dbReference>
<evidence type="ECO:0000313" key="8">
    <source>
        <dbReference type="EMBL" id="SCU85973.1"/>
    </source>
</evidence>
<keyword evidence="9" id="KW-1185">Reference proteome</keyword>
<dbReference type="Gene3D" id="1.10.510.10">
    <property type="entry name" value="Transferase(Phosphotransferase) domain 1"/>
    <property type="match status" value="1"/>
</dbReference>